<protein>
    <submittedName>
        <fullName evidence="3">Uncharacterized protein</fullName>
    </submittedName>
</protein>
<proteinExistence type="predicted"/>
<organism evidence="3">
    <name type="scientific">Mycoplasmopsis californica HAZ160_1</name>
    <dbReference type="NCBI Taxonomy" id="1397850"/>
    <lineage>
        <taxon>Bacteria</taxon>
        <taxon>Bacillati</taxon>
        <taxon>Mycoplasmatota</taxon>
        <taxon>Mycoplasmoidales</taxon>
        <taxon>Metamycoplasmataceae</taxon>
        <taxon>Mycoplasmopsis</taxon>
    </lineage>
</organism>
<reference evidence="3" key="1">
    <citation type="journal article" date="2014" name="Appl. Environ. Microbiol.">
        <title>Molecular Epidemiology of Cases of Mycoplasma californicum Infection in Japan.</title>
        <authorList>
            <person name="Hata E."/>
            <person name="Suzuki K."/>
            <person name="Hanyu H."/>
            <person name="Itoh M."/>
            <person name="Higuchi H."/>
            <person name="Kobayashi H."/>
        </authorList>
    </citation>
    <scope>NUCLEOTIDE SEQUENCE</scope>
    <source>
        <strain evidence="3">HAZ160_1</strain>
    </source>
</reference>
<keyword evidence="2" id="KW-0472">Membrane</keyword>
<accession>A0AAT9F7U0</accession>
<evidence type="ECO:0000256" key="2">
    <source>
        <dbReference type="SAM" id="Phobius"/>
    </source>
</evidence>
<name>A0AAT9F7U0_9BACT</name>
<dbReference type="EMBL" id="AP013353">
    <property type="protein sequence ID" value="BAP00961.1"/>
    <property type="molecule type" value="Genomic_DNA"/>
</dbReference>
<feature type="compositionally biased region" description="Polar residues" evidence="1">
    <location>
        <begin position="66"/>
        <end position="76"/>
    </location>
</feature>
<dbReference type="KEGG" id="mcm:MCAL160_0338"/>
<evidence type="ECO:0000313" key="3">
    <source>
        <dbReference type="EMBL" id="BAP00961.1"/>
    </source>
</evidence>
<keyword evidence="2" id="KW-1133">Transmembrane helix</keyword>
<feature type="region of interest" description="Disordered" evidence="1">
    <location>
        <begin position="61"/>
        <end position="167"/>
    </location>
</feature>
<sequence length="326" mass="37243">MKWNKGVKMRKKIWIPTTIAITTATTAMVVAAIGVGIWGKKDPGDSKMFLNRFQYLKKSPKKIESQPISSPQQNIATPKPKINEEPILPPTKIQPQSMDEKINPTPQPNRTLTPIKPPIITPKKPLTTSPSRVLPNKYNPPRSIPNEPKLNFAPPAKPKPTTPKSTIKINKELPSQPKVLTPKPKNKKTIAWTKLNPPIPIEKELSKEEIKNGLIKQLDWLAKNENNITQQAKDEAFRVLPKSNGIEIYDTKLEILFGNDKYESLLTSFFTKQWSNTKNIRRIKTLSKELWKAFFNNESREWLGGVENVVKIIKETSIKNFIDKWY</sequence>
<reference evidence="3" key="4">
    <citation type="submission" date="2024-06" db="EMBL/GenBank/DDBJ databases">
        <authorList>
            <consortium name="Mycoplasma californicum genome sequencing consortium"/>
            <person name="Hata E."/>
            <person name="Tanaka K."/>
            <person name="Tamamura Y."/>
        </authorList>
    </citation>
    <scope>NUCLEOTIDE SEQUENCE</scope>
    <source>
        <strain evidence="3">HAZ160_1</strain>
    </source>
</reference>
<dbReference type="AlphaFoldDB" id="A0AAT9F7U0"/>
<gene>
    <name evidence="3" type="ORF">MCAL160_0338</name>
</gene>
<reference evidence="3" key="3">
    <citation type="journal article" date="2019" name="Vet. Microbiol.">
        <title>Mutations associated with change of susceptibility to lincosamides and/or macrolides in field and laboratory-derived Mycoplasma californicum strains in Japan, and development of a rapid detection method for these mutations.</title>
        <authorList>
            <person name="Hata E."/>
            <person name="Nagai K."/>
            <person name="Murakami K."/>
        </authorList>
    </citation>
    <scope>NUCLEOTIDE SEQUENCE</scope>
    <source>
        <strain evidence="3">HAZ160_1</strain>
    </source>
</reference>
<feature type="transmembrane region" description="Helical" evidence="2">
    <location>
        <begin position="12"/>
        <end position="38"/>
    </location>
</feature>
<keyword evidence="2" id="KW-0812">Transmembrane</keyword>
<evidence type="ECO:0000256" key="1">
    <source>
        <dbReference type="SAM" id="MobiDB-lite"/>
    </source>
</evidence>
<reference evidence="3" key="2">
    <citation type="journal article" date="2014" name="Genome Announc.">
        <title>Complete Genome Sequence of Mycoplasma californicum Strain HAZ160_1 from Bovine Mastitic Milk in Japan.</title>
        <authorList>
            <person name="Hata E."/>
            <person name="Murakami K."/>
        </authorList>
    </citation>
    <scope>NUCLEOTIDE SEQUENCE</scope>
    <source>
        <strain evidence="3">HAZ160_1</strain>
    </source>
</reference>